<dbReference type="Pfam" id="PF17852">
    <property type="entry name" value="Dynein_AAA_lid"/>
    <property type="match status" value="1"/>
</dbReference>
<dbReference type="InterPro" id="IPR041658">
    <property type="entry name" value="AAA_lid_11"/>
</dbReference>
<dbReference type="Gene3D" id="1.10.472.130">
    <property type="match status" value="1"/>
</dbReference>
<evidence type="ECO:0000256" key="15">
    <source>
        <dbReference type="SAM" id="MobiDB-lite"/>
    </source>
</evidence>
<evidence type="ECO:0000256" key="4">
    <source>
        <dbReference type="ARBA" id="ARBA00022701"/>
    </source>
</evidence>
<dbReference type="Gene3D" id="1.10.8.710">
    <property type="match status" value="1"/>
</dbReference>
<feature type="coiled-coil region" evidence="14">
    <location>
        <begin position="328"/>
        <end position="355"/>
    </location>
</feature>
<evidence type="ECO:0000256" key="12">
    <source>
        <dbReference type="ARBA" id="ARBA00023212"/>
    </source>
</evidence>
<keyword evidence="5" id="KW-0677">Repeat</keyword>
<dbReference type="InterPro" id="IPR035706">
    <property type="entry name" value="AAA_9"/>
</dbReference>
<dbReference type="Pfam" id="PF08393">
    <property type="entry name" value="DHC_N2"/>
    <property type="match status" value="1"/>
</dbReference>
<evidence type="ECO:0000256" key="1">
    <source>
        <dbReference type="ARBA" id="ARBA00004430"/>
    </source>
</evidence>
<dbReference type="InterPro" id="IPR013602">
    <property type="entry name" value="Dynein_heavy_linker"/>
</dbReference>
<proteinExistence type="inferred from homology"/>
<dbReference type="InterPro" id="IPR013594">
    <property type="entry name" value="Dynein_heavy_tail"/>
</dbReference>
<dbReference type="Gene3D" id="3.20.180.20">
    <property type="entry name" value="Dynein heavy chain, N-terminal domain 2"/>
    <property type="match status" value="1"/>
</dbReference>
<dbReference type="InterPro" id="IPR027417">
    <property type="entry name" value="P-loop_NTPase"/>
</dbReference>
<accession>A0ABN7SFP4</accession>
<evidence type="ECO:0000259" key="16">
    <source>
        <dbReference type="SMART" id="SM00382"/>
    </source>
</evidence>
<reference evidence="17 18" key="1">
    <citation type="submission" date="2021-04" db="EMBL/GenBank/DDBJ databases">
        <authorList>
            <person name="Bliznina A."/>
        </authorList>
    </citation>
    <scope>NUCLEOTIDE SEQUENCE [LARGE SCALE GENOMIC DNA]</scope>
</reference>
<dbReference type="InterPro" id="IPR004273">
    <property type="entry name" value="Dynein_heavy_D6_P-loop"/>
</dbReference>
<dbReference type="InterPro" id="IPR043160">
    <property type="entry name" value="Dynein_C_barrel"/>
</dbReference>
<feature type="domain" description="AAA+ ATPase" evidence="16">
    <location>
        <begin position="2936"/>
        <end position="3095"/>
    </location>
</feature>
<keyword evidence="6" id="KW-0547">Nucleotide-binding</keyword>
<sequence>MEDSRIEWMRERIYAGLNLTELSIFEKLLENEKAEDIIRNFILGNHVEGDDTAHAILFYLDHVEKTREIEVEYEVEVTDDEEEIGDDETTSQAMSARESNISGVSGKSSRKSNSRRGSRASSSKASSVGRSESKTSNSQLAESKSSEKNDANEQKSGDEEERTESESTIKEKKTKFITEIRIEEEEYIDTVLHIAEKKIPEEFETAPCVFFLRNLETKLPAPADITQARKLLPRCIEYGVLNQHSLVMLKQLMESVFVPFLNIKTGKIEPNPNAEEKSKQSVFRDEFLLNLSKFTQQIRRTINQIEGRFGLEIPESVQAYQTEPIEKLAQDNEVIELLENTVSNWQNQVLKAVEEQLAMQPQGDGPIAEIELWRERNAALAALLEQLKRPDVQFMLSVLREARNPVIENFEGAKNDLTKYSVEARDNVRFLQTLERHFKNLQHSNDFCQIIDTIPSMMNSLRMVWIISRHYNKDERMVPLMERIAWHLAERVKENVDLKTIFAAEPQDVKKLAKNARTCLTTWKSSYLEVRARIEENERDARWEFDKQRLFQQTDYMASICQDIVDVAQVLEEFYNIFGPELKAVTGDPKRIEEVVARVDALVKPLEDYKFDPFAQDCAVSWKKVIKWFNREVEGIEAEAKRFIDESFKYLRSAEGAFDLLLKFQHIKSRESINQQMMNKSQEIIKQYRKEVDIINDSFLRQKDRPPVPNGQPPIGGAIMWEKSLFDRIKRTIVRFMESEEMMASDEGRYVKDHYLRTARKMKQYEDELYEKWRVHTEACLPGYMRKPLLLKNLDTGRFEVNFAPELNVIMLESKYLEQLGFSIPELARNMALQEHKYSMFVVGLRNMLERYHRIMSSLEPAEMDLLSDWVKQLQQTLKAGHTRLNWNTLGIKEYVNKCEKMIDKFESLVNQVHDIAADINHRVELIAMSDFFVYKSETPGTPDIKDYFEAVENQRAKDVELLARKYRAIGPLLTKLEGLVVSTNSGRSDSMANYYKYWEKKVYDAIVIAVVDNLENFNCQLRAEKPLFRIEAALAGTEIILRPAVNETQKLVFKTIGDVIDSSRSFVRWMDGTCIETPPQPNPDSDEPYLFTFHSDILPLPSVTEVCLGITENLQRCLVNCIKIAAKWRKYSKIWKPDKPLVTEKFANKEPSCVEYDHLLDVYTKMVKDVNNATTEEREQAFIISVKPMKASVKMHAREWISELQKQLRMSAKVSMFSLADKLRDLNYNLEMEPDTLEELKAVLQTISNIREMSMEVEFQLDDIDERYRTLLMYRGEMTKPEEELLGEIRKIWADLIYRSKCVDVELTPIKRKFTAITLEEITDFKVKMADFAERFENEGPSTIGDDLETGLQKMKEFSKVLIQHDANRLELANAEKLFGLEVTAYPRLVKAKTEMEGLALIYELYERQMKAREDWAQTLWSNLNVDSLTEGIEGFLKDAKKFPPHVRQMTVARALQKKMLEFKNAIPLFVDLKNDALRDRHWKSLMDKTGKTFDMNPETFTLGALFEMGLHNYVDSINEIVTAATKELSIEKGLKEVSEVWDNIKFTISKYFKGTSDRGYVLGTVDEVIQTLDDNAMTLQSMSASRFIGPFLNQVQTWEKSLSHISEVCEIWMVVQRKWMYLESIFIGGDIRSQLPEEAKKFDKINDTFKKIMQETAKNPKIKDSCHAPNRLEDFTVLAEGLERCQKSLNDYLDSKRNAFPRFFFISDDELLSILGSSDPTCVQEHMIKMYDNIAALGFSDGSNGEKIAVSMISAEREVMDFKKAVQAEGRVEDWMTAVLAEMRATNRSITKEAVYTYGERGTRADWMLNYQGMVVLAANQIWWTWEVEDIFRKVKSGDKLAMKNYAKQLHGQIDEIVAKITNPLEKNDRAKYNTVLTIDVHARDIIDTFVRDSILDEKEFEWESQLRFYWWKPEDDVIIRQCTGEFGYGYEYMGLNGRLVITPLTDRIYLTLTQALSMYLGGAPAGPAGTGKTETTKDLAKALGLLCVVTNCGEGMDYKAVGKILSGLSQCGAWGCFDEFNRIDASVLSVVSSQVQTIRNALIRHLSRFQFEGVEISLDPRMGIFITMNPGYAGRTELPESVKALFRPVVVIVPDLQQICEIILFCEGFLTAKVLAKKMTVLYKLSKEQLSKQNHYDFGLRALRSVLNMAGNLKRGSPDLPEDMVLMRALRDMNLPKFIFEDVPLFLGLIGDLFPGLDCPRVRYPNFNDAVEVCLSEKKYILKENQCDKVVQMYETMMTRHCTMIVGPTGGGKSVVINALCQAQTRLGLPTKMSIMNPKALSVIELYGILDPVTRDWTDGVLSNIFREMNRPTEKKERRYVLFDGDVDALWIENMNSVMDDNKLLTLANGERIRLQPHCAMLFEVGDLQYASPATVSRAGMVFVDPKNLRYRPYWERWLVDRTDKLEQEFLPQLFDKTVDVLIDLIHEGMLDGKQGDKLKLIVPQTDLNMVTQLCKMLEACLDSAEAPVDSEQILEAVYVECLFWSLGGTLVEESQEQFNTIAKKLLALPGASDSDTNFAPAGTLPTRFNLMYDYHFDISKRQWIPWKMIVPDYIHDRTKPFHEILVPTVDTTRTTWLLKKSGHINRPVSLVGESGTSKSATIQDYLRGLSPDSNMLLNINFSSRTSSMDVQRTIEANIEKRTKDIYGPPPGKRLLVFMDDMNMPQVDTYGTQQPIALMKLLLEKGYIYDRSKELNCKVLKDISYVSAMGKAGGGRNSTDPRFLSLFSVFNMTFPSDESINKIYTSILSGHLEPFGENILDLASKLTGCTLELYKKIVRDLPPTPSKFHYIFNLRDLSRIYSGLCVTSAERFTKPDEFIRVWRNECLRVFHDRAINDKDKNYLQDTIKGLVTKTFPHNTEHVMRDPILFGDYRNTLKESEPRLYEDVQDFDAAKGLFAEILEAYNESETPMNLVLFESALDHLTRIHRVLRMKRGHALLVGVGGSGKQSLAKLASYAAGCEVFEISLSRGYDESNFREDLKILYSKLGVESGGRKISFLFTDSHVAEEGFLELINNMLTTGAVPALFADDEKDAIINNMRDEALRANYPPGKESIWKYFIDKCANNLHVILAMSPTGDTLRVRCRNFPGLVNGTTIDWFEAWPIQALIAVASSFLSDNQMIPEQHMNAVINHVVFVHKSVEEASADYLTKLRRTNFVTPKNYLDFATSYLKLLEEKDDEVEKMCERLEGGLKKIAEAQIQLDDLNAKLVVQKVVVKEKSEACEELLKVISESKNIASIKQEEAGSKAIEIEEQSKVIAIEKKEAEESLAEALPALEAARKALEDLDKSDVTEIRSFAKPPKAVQTICECILVMKGIKEISWKAAKGMMSEAGFLSSLMNMDVDAIGNSQVKQIKGFLKVIGVSQTEMKSISNAGAGMMKFVEAVMGYCDVAREIKPKREKVATLEKNFFIMKKDLAAAKKELAAIEKQLAELEAQFEAAMTEKQELEEEASIMERRLIAADKLIRGLGSERERWKVELAGLKEMRVRLLGDCLLGAAFLSYEGAFNYDFRYQMMQEKFIPDIREKGIPMSDPFRLEDLLTDEVEISKWGSEGLPPDELSIQNGILTTRASRFPLCIDPQQQALNWIRKKEEKYNLKESSFNSPDFLKQLELAIKYGFPFLFKDVDEYIDPVIDNVLEKNIKGGAGREHIILGDKEVDYDPSFRLYLTSKLANPKYSPAVFGKAMVINYQVTLNGLEDQLLSVIVKFERKELEEQRERLIQETSENKRLLKDLEDSLLRELANSKGNMLDNTELIETLEETKTKAKEISEKLVQGAETSAEIDEIRNGYRPAARRGAVLFFVLLDMSLVNNMYQFALNAYLDVFDMSLKKSLPDAVLARRLQNIINTLTMNVYNYACTGLFERHKLLFSFQMCIKLQQDIGKVPQPQVDFFLKGNIALDKVKKVKPAEWIADQMWQDLVKLSELSPVFSTLPDDISKDVETWEKWYDQDAPEASPFPGRYESLDDQFLKLCLLRCFRVDRCVRAVTNYVVSNMGEKYVQPPIVSFEAIFEQSTPLSPIIFILSPGSDPATDLMKLADRMDIGGNRLKFLAMGQGQEQIALTLLDTAIQRGQWLMLQNCHLLVKWLKDLEKSISRITKPHPDFRLWLTTDCIPEFPIGILQRSLKVVTEPPNGLKLNLRATYTKIAGSTLADSSHQFFRPLVYVLAFFHAVVQERRKYGRLGWNVSYDFNESDFEVCMTIIDTYLTKSFENEEDKLPWGTLRYLVGEVMYGGRCIDSFDRRILTTYMEEYFGDFIFDTFQPYSFYKSSEIDYNIPKDDGTKEVYTEKIESLPLANTPEVFGLHPNAEIGYYTTAARDMWELLVELQPQTGDSGGGMSRDDFIAKIAIDIQQNLPEQFEMDKIKRKFGINVDPTTVVLLQELERFNKLIAKMRSSLVELGRALIGEVGMSNELDEVARSLFNGQIPSIWRALAPDTLKNLSNWMSHFRSRLDQYTNWVEKGEPDVMWISGLHIPESYLTALVQATCRKNKWALDRSTLYTVVTKYEDASYVNERPLQGAYISGLYLEGAAWDVENTCLVRQPPKQLLQQLPIMQIVPIESHRLKLQNTFRTPVYTTSNRRNAMGVGLVFEADLASRQHPSHWVLQSVALTLNSD</sequence>
<dbReference type="Pfam" id="PF18199">
    <property type="entry name" value="Dynein_C"/>
    <property type="match status" value="1"/>
</dbReference>
<dbReference type="Gene3D" id="1.10.8.1220">
    <property type="match status" value="1"/>
</dbReference>
<dbReference type="Pfam" id="PF12780">
    <property type="entry name" value="AAA_8"/>
    <property type="match status" value="1"/>
</dbReference>
<dbReference type="Pfam" id="PF08385">
    <property type="entry name" value="DHC_N1"/>
    <property type="match status" value="1"/>
</dbReference>
<dbReference type="SMART" id="SM00382">
    <property type="entry name" value="AAA"/>
    <property type="match status" value="4"/>
</dbReference>
<keyword evidence="8" id="KW-0243">Dynein</keyword>
<dbReference type="Pfam" id="PF17857">
    <property type="entry name" value="AAA_lid_1"/>
    <property type="match status" value="1"/>
</dbReference>
<evidence type="ECO:0000256" key="7">
    <source>
        <dbReference type="ARBA" id="ARBA00022840"/>
    </source>
</evidence>
<feature type="compositionally biased region" description="Acidic residues" evidence="15">
    <location>
        <begin position="73"/>
        <end position="89"/>
    </location>
</feature>
<dbReference type="PANTHER" id="PTHR22878">
    <property type="entry name" value="DYNEIN HEAVY CHAIN 6, AXONEMAL-LIKE-RELATED"/>
    <property type="match status" value="1"/>
</dbReference>
<dbReference type="Pfam" id="PF12775">
    <property type="entry name" value="AAA_7"/>
    <property type="match status" value="1"/>
</dbReference>
<evidence type="ECO:0000256" key="11">
    <source>
        <dbReference type="ARBA" id="ARBA00023175"/>
    </source>
</evidence>
<dbReference type="Gene3D" id="3.40.50.300">
    <property type="entry name" value="P-loop containing nucleotide triphosphate hydrolases"/>
    <property type="match status" value="5"/>
</dbReference>
<keyword evidence="4" id="KW-0493">Microtubule</keyword>
<feature type="compositionally biased region" description="Polar residues" evidence="15">
    <location>
        <begin position="91"/>
        <end position="101"/>
    </location>
</feature>
<dbReference type="Proteomes" id="UP001158576">
    <property type="component" value="Chromosome XSR"/>
</dbReference>
<evidence type="ECO:0000256" key="13">
    <source>
        <dbReference type="ARBA" id="ARBA00023273"/>
    </source>
</evidence>
<evidence type="ECO:0000256" key="3">
    <source>
        <dbReference type="ARBA" id="ARBA00022490"/>
    </source>
</evidence>
<organism evidence="17 18">
    <name type="scientific">Oikopleura dioica</name>
    <name type="common">Tunicate</name>
    <dbReference type="NCBI Taxonomy" id="34765"/>
    <lineage>
        <taxon>Eukaryota</taxon>
        <taxon>Metazoa</taxon>
        <taxon>Chordata</taxon>
        <taxon>Tunicata</taxon>
        <taxon>Appendicularia</taxon>
        <taxon>Copelata</taxon>
        <taxon>Oikopleuridae</taxon>
        <taxon>Oikopleura</taxon>
    </lineage>
</organism>
<dbReference type="Gene3D" id="1.20.920.30">
    <property type="match status" value="1"/>
</dbReference>
<dbReference type="Gene3D" id="1.20.1270.280">
    <property type="match status" value="1"/>
</dbReference>
<feature type="domain" description="AAA+ ATPase" evidence="16">
    <location>
        <begin position="2242"/>
        <end position="2378"/>
    </location>
</feature>
<keyword evidence="11" id="KW-0505">Motor protein</keyword>
<dbReference type="Gene3D" id="1.10.287.2620">
    <property type="match status" value="1"/>
</dbReference>
<dbReference type="Pfam" id="PF12774">
    <property type="entry name" value="AAA_6"/>
    <property type="match status" value="1"/>
</dbReference>
<dbReference type="InterPro" id="IPR024317">
    <property type="entry name" value="Dynein_heavy_chain_D4_dom"/>
</dbReference>
<evidence type="ECO:0000313" key="17">
    <source>
        <dbReference type="EMBL" id="CAG5096542.1"/>
    </source>
</evidence>
<dbReference type="SUPFAM" id="SSF52540">
    <property type="entry name" value="P-loop containing nucleoside triphosphate hydrolases"/>
    <property type="match status" value="4"/>
</dbReference>
<keyword evidence="10" id="KW-0969">Cilium</keyword>
<comment type="similarity">
    <text evidence="2">Belongs to the dynein heavy chain family.</text>
</comment>
<feature type="coiled-coil region" evidence="14">
    <location>
        <begin position="3707"/>
        <end position="3773"/>
    </location>
</feature>
<evidence type="ECO:0000256" key="9">
    <source>
        <dbReference type="ARBA" id="ARBA00023054"/>
    </source>
</evidence>
<evidence type="ECO:0000256" key="2">
    <source>
        <dbReference type="ARBA" id="ARBA00008887"/>
    </source>
</evidence>
<dbReference type="InterPro" id="IPR041466">
    <property type="entry name" value="Dynein_AAA5_ext"/>
</dbReference>
<dbReference type="InterPro" id="IPR043157">
    <property type="entry name" value="Dynein_AAA1S"/>
</dbReference>
<keyword evidence="9 14" id="KW-0175">Coiled coil</keyword>
<dbReference type="Gene3D" id="3.10.490.20">
    <property type="match status" value="1"/>
</dbReference>
<dbReference type="Gene3D" id="1.20.140.100">
    <property type="entry name" value="Dynein heavy chain, N-terminal domain 2"/>
    <property type="match status" value="1"/>
</dbReference>
<keyword evidence="7" id="KW-0067">ATP-binding</keyword>
<keyword evidence="13" id="KW-0966">Cell projection</keyword>
<feature type="coiled-coil region" evidence="14">
    <location>
        <begin position="3418"/>
        <end position="3466"/>
    </location>
</feature>
<dbReference type="InterPro" id="IPR042219">
    <property type="entry name" value="AAA_lid_11_sf"/>
</dbReference>
<feature type="compositionally biased region" description="Basic residues" evidence="15">
    <location>
        <begin position="108"/>
        <end position="118"/>
    </location>
</feature>
<dbReference type="InterPro" id="IPR003593">
    <property type="entry name" value="AAA+_ATPase"/>
</dbReference>
<dbReference type="Pfam" id="PF18198">
    <property type="entry name" value="AAA_lid_11"/>
    <property type="match status" value="1"/>
</dbReference>
<dbReference type="PANTHER" id="PTHR22878:SF63">
    <property type="entry name" value="DYNEIN AXONEMAL HEAVY CHAIN 10"/>
    <property type="match status" value="1"/>
</dbReference>
<dbReference type="Gene3D" id="1.10.8.720">
    <property type="entry name" value="Region D6 of dynein motor"/>
    <property type="match status" value="1"/>
</dbReference>
<dbReference type="InterPro" id="IPR035699">
    <property type="entry name" value="AAA_6"/>
</dbReference>
<feature type="compositionally biased region" description="Low complexity" evidence="15">
    <location>
        <begin position="119"/>
        <end position="130"/>
    </location>
</feature>
<dbReference type="Gene3D" id="1.20.920.20">
    <property type="match status" value="1"/>
</dbReference>
<feature type="region of interest" description="Disordered" evidence="15">
    <location>
        <begin position="73"/>
        <end position="170"/>
    </location>
</feature>
<dbReference type="InterPro" id="IPR024743">
    <property type="entry name" value="Dynein_HC_stalk"/>
</dbReference>
<evidence type="ECO:0000313" key="18">
    <source>
        <dbReference type="Proteomes" id="UP001158576"/>
    </source>
</evidence>
<keyword evidence="3" id="KW-0963">Cytoplasm</keyword>
<dbReference type="Pfam" id="PF03028">
    <property type="entry name" value="Dynein_heavy"/>
    <property type="match status" value="1"/>
</dbReference>
<name>A0ABN7SFP4_OIKDI</name>
<dbReference type="Pfam" id="PF12777">
    <property type="entry name" value="MT"/>
    <property type="match status" value="1"/>
</dbReference>
<dbReference type="InterPro" id="IPR042222">
    <property type="entry name" value="Dynein_2_N"/>
</dbReference>
<feature type="compositionally biased region" description="Basic and acidic residues" evidence="15">
    <location>
        <begin position="144"/>
        <end position="157"/>
    </location>
</feature>
<dbReference type="InterPro" id="IPR026983">
    <property type="entry name" value="DHC"/>
</dbReference>
<feature type="domain" description="AAA+ ATPase" evidence="16">
    <location>
        <begin position="2588"/>
        <end position="2781"/>
    </location>
</feature>
<dbReference type="Gene3D" id="6.10.140.1060">
    <property type="match status" value="1"/>
</dbReference>
<evidence type="ECO:0000256" key="10">
    <source>
        <dbReference type="ARBA" id="ARBA00023069"/>
    </source>
</evidence>
<keyword evidence="12" id="KW-0206">Cytoskeleton</keyword>
<dbReference type="InterPro" id="IPR041228">
    <property type="entry name" value="Dynein_C"/>
</dbReference>
<dbReference type="EMBL" id="OU015569">
    <property type="protein sequence ID" value="CAG5096542.1"/>
    <property type="molecule type" value="Genomic_DNA"/>
</dbReference>
<feature type="domain" description="AAA+ ATPase" evidence="16">
    <location>
        <begin position="1963"/>
        <end position="2099"/>
    </location>
</feature>
<keyword evidence="18" id="KW-1185">Reference proteome</keyword>
<dbReference type="Pfam" id="PF12781">
    <property type="entry name" value="AAA_9"/>
    <property type="match status" value="1"/>
</dbReference>
<dbReference type="InterPro" id="IPR041589">
    <property type="entry name" value="DNAH3_AAA_lid_1"/>
</dbReference>
<gene>
    <name evidence="17" type="ORF">OKIOD_LOCUS6226</name>
</gene>
<evidence type="ECO:0000256" key="5">
    <source>
        <dbReference type="ARBA" id="ARBA00022737"/>
    </source>
</evidence>
<dbReference type="Gene3D" id="1.20.58.1120">
    <property type="match status" value="1"/>
</dbReference>
<comment type="subcellular location">
    <subcellularLocation>
        <location evidence="1">Cytoplasm</location>
        <location evidence="1">Cytoskeleton</location>
        <location evidence="1">Cilium axoneme</location>
    </subcellularLocation>
</comment>
<evidence type="ECO:0000256" key="8">
    <source>
        <dbReference type="ARBA" id="ARBA00023017"/>
    </source>
</evidence>
<evidence type="ECO:0000256" key="6">
    <source>
        <dbReference type="ARBA" id="ARBA00022741"/>
    </source>
</evidence>
<dbReference type="InterPro" id="IPR042228">
    <property type="entry name" value="Dynein_linker_3"/>
</dbReference>
<protein>
    <submittedName>
        <fullName evidence="17">Oidioi.mRNA.OKI2018_I69.XSR.g14668.t1.cds</fullName>
    </submittedName>
</protein>
<evidence type="ECO:0000256" key="14">
    <source>
        <dbReference type="SAM" id="Coils"/>
    </source>
</evidence>